<gene>
    <name evidence="2" type="ORF">SAMN04488134_101147</name>
</gene>
<accession>A0A1H8GR80</accession>
<dbReference type="RefSeq" id="WP_091493632.1">
    <property type="nucleotide sequence ID" value="NZ_FODJ01000001.1"/>
</dbReference>
<feature type="transmembrane region" description="Helical" evidence="1">
    <location>
        <begin position="116"/>
        <end position="136"/>
    </location>
</feature>
<dbReference type="STRING" id="872970.SAMN04488134_101147"/>
<dbReference type="OrthoDB" id="9805989at2"/>
<keyword evidence="1" id="KW-1133">Transmembrane helix</keyword>
<feature type="transmembrane region" description="Helical" evidence="1">
    <location>
        <begin position="182"/>
        <end position="198"/>
    </location>
</feature>
<feature type="transmembrane region" description="Helical" evidence="1">
    <location>
        <begin position="37"/>
        <end position="58"/>
    </location>
</feature>
<evidence type="ECO:0000313" key="3">
    <source>
        <dbReference type="Proteomes" id="UP000199300"/>
    </source>
</evidence>
<evidence type="ECO:0000256" key="1">
    <source>
        <dbReference type="SAM" id="Phobius"/>
    </source>
</evidence>
<keyword evidence="3" id="KW-1185">Reference proteome</keyword>
<proteinExistence type="predicted"/>
<keyword evidence="1" id="KW-0472">Membrane</keyword>
<evidence type="ECO:0000313" key="2">
    <source>
        <dbReference type="EMBL" id="SEN46486.1"/>
    </source>
</evidence>
<feature type="transmembrane region" description="Helical" evidence="1">
    <location>
        <begin position="79"/>
        <end position="96"/>
    </location>
</feature>
<feature type="transmembrane region" description="Helical" evidence="1">
    <location>
        <begin position="12"/>
        <end position="31"/>
    </location>
</feature>
<feature type="transmembrane region" description="Helical" evidence="1">
    <location>
        <begin position="143"/>
        <end position="162"/>
    </location>
</feature>
<dbReference type="EMBL" id="FODJ01000001">
    <property type="protein sequence ID" value="SEN46486.1"/>
    <property type="molecule type" value="Genomic_DNA"/>
</dbReference>
<sequence>METFKETFFEVLRSILPLTLLIVILQFTLVFLPMEIFWRFIFGAVIASLGIFLFLVGVQVGLTPVGELIGAALSKTKKIKLILFFGFLLGFAVTIAEPGVQVLSNQVEFVSGGDVPAITLVLAVAFGVGVFVSLAIARIIFNVPLLMLLGIGYCVIFVLAMFTPPTFVPISLDAGGATTGPMTVPFILALGVGVSSVLRGKSNSGDSFGLVALASIGPVITVLLLGVLYG</sequence>
<protein>
    <recommendedName>
        <fullName evidence="4">DUF1538 domain-containing protein</fullName>
    </recommendedName>
</protein>
<reference evidence="2 3" key="1">
    <citation type="submission" date="2016-10" db="EMBL/GenBank/DDBJ databases">
        <authorList>
            <person name="de Groot N.N."/>
        </authorList>
    </citation>
    <scope>NUCLEOTIDE SEQUENCE [LARGE SCALE GENOMIC DNA]</scope>
    <source>
        <strain evidence="2 3">CGMCC 1.10434</strain>
    </source>
</reference>
<organism evidence="2 3">
    <name type="scientific">Amphibacillus marinus</name>
    <dbReference type="NCBI Taxonomy" id="872970"/>
    <lineage>
        <taxon>Bacteria</taxon>
        <taxon>Bacillati</taxon>
        <taxon>Bacillota</taxon>
        <taxon>Bacilli</taxon>
        <taxon>Bacillales</taxon>
        <taxon>Bacillaceae</taxon>
        <taxon>Amphibacillus</taxon>
    </lineage>
</organism>
<dbReference type="InterPro" id="IPR011435">
    <property type="entry name" value="UmpAB"/>
</dbReference>
<name>A0A1H8GR80_9BACI</name>
<feature type="transmembrane region" description="Helical" evidence="1">
    <location>
        <begin position="210"/>
        <end position="229"/>
    </location>
</feature>
<dbReference type="AlphaFoldDB" id="A0A1H8GR80"/>
<dbReference type="Proteomes" id="UP000199300">
    <property type="component" value="Unassembled WGS sequence"/>
</dbReference>
<dbReference type="Pfam" id="PF07556">
    <property type="entry name" value="DUF1538"/>
    <property type="match status" value="1"/>
</dbReference>
<evidence type="ECO:0008006" key="4">
    <source>
        <dbReference type="Google" id="ProtNLM"/>
    </source>
</evidence>
<keyword evidence="1" id="KW-0812">Transmembrane</keyword>